<evidence type="ECO:0000313" key="2">
    <source>
        <dbReference type="Proteomes" id="UP001059617"/>
    </source>
</evidence>
<reference evidence="1" key="1">
    <citation type="submission" date="2021-04" db="EMBL/GenBank/DDBJ databases">
        <authorList>
            <person name="Hartkoorn R.C."/>
            <person name="Beaudoing E."/>
            <person name="Hot D."/>
        </authorList>
    </citation>
    <scope>NUCLEOTIDE SEQUENCE</scope>
    <source>
        <strain evidence="1">NRRL B-16292</strain>
    </source>
</reference>
<accession>A0ABY5W554</accession>
<protein>
    <submittedName>
        <fullName evidence="1">Uncharacterized protein</fullName>
    </submittedName>
</protein>
<keyword evidence="2" id="KW-1185">Reference proteome</keyword>
<name>A0ABY5W554_9ACTN</name>
<evidence type="ECO:0000313" key="1">
    <source>
        <dbReference type="EMBL" id="UWP83216.1"/>
    </source>
</evidence>
<proteinExistence type="predicted"/>
<reference evidence="1" key="2">
    <citation type="submission" date="2022-09" db="EMBL/GenBank/DDBJ databases">
        <title>Biosynthetic gene clusters of Dactylosporangioum fulvum.</title>
        <authorList>
            <person name="Caradec T."/>
        </authorList>
    </citation>
    <scope>NUCLEOTIDE SEQUENCE</scope>
    <source>
        <strain evidence="1">NRRL B-16292</strain>
    </source>
</reference>
<organism evidence="1 2">
    <name type="scientific">Dactylosporangium fulvum</name>
    <dbReference type="NCBI Taxonomy" id="53359"/>
    <lineage>
        <taxon>Bacteria</taxon>
        <taxon>Bacillati</taxon>
        <taxon>Actinomycetota</taxon>
        <taxon>Actinomycetes</taxon>
        <taxon>Micromonosporales</taxon>
        <taxon>Micromonosporaceae</taxon>
        <taxon>Dactylosporangium</taxon>
    </lineage>
</organism>
<dbReference type="EMBL" id="CP073720">
    <property type="protein sequence ID" value="UWP83216.1"/>
    <property type="molecule type" value="Genomic_DNA"/>
</dbReference>
<dbReference type="Proteomes" id="UP001059617">
    <property type="component" value="Chromosome"/>
</dbReference>
<dbReference type="RefSeq" id="WP_259860996.1">
    <property type="nucleotide sequence ID" value="NZ_BAAAST010000116.1"/>
</dbReference>
<sequence>MKDYRTPETRNEALVLLGKHTERDGICEGCLSSWARLTAFPCSLVQSARRFLAEEGTDPAVDPPQP</sequence>
<gene>
    <name evidence="1" type="ORF">Dfulv_02600</name>
</gene>